<dbReference type="AlphaFoldDB" id="A0A3P3Y210"/>
<geneLocation type="mitochondrion" evidence="8"/>
<reference evidence="8 9" key="1">
    <citation type="submission" date="2018-03" db="EMBL/GenBank/DDBJ databases">
        <authorList>
            <person name="Fogelqvist J."/>
        </authorList>
    </citation>
    <scope>NUCLEOTIDE SEQUENCE [LARGE SCALE GENOMIC DNA]</scope>
</reference>
<dbReference type="InterPro" id="IPR028055">
    <property type="entry name" value="YidC/Oxa/ALB_C"/>
</dbReference>
<evidence type="ECO:0000313" key="9">
    <source>
        <dbReference type="Proteomes" id="UP000290189"/>
    </source>
</evidence>
<name>A0A3P3Y210_PLABS</name>
<evidence type="ECO:0000256" key="2">
    <source>
        <dbReference type="ARBA" id="ARBA00022692"/>
    </source>
</evidence>
<comment type="similarity">
    <text evidence="5">Belongs to the OXA1/ALB3/YidC family.</text>
</comment>
<accession>A0A3P3Y210</accession>
<feature type="transmembrane region" description="Helical" evidence="6">
    <location>
        <begin position="217"/>
        <end position="236"/>
    </location>
</feature>
<dbReference type="InterPro" id="IPR001708">
    <property type="entry name" value="YidC/ALB3/OXA1/COX18"/>
</dbReference>
<evidence type="ECO:0000259" key="7">
    <source>
        <dbReference type="Pfam" id="PF02096"/>
    </source>
</evidence>
<dbReference type="NCBIfam" id="TIGR03592">
    <property type="entry name" value="yidC_oxa1_cterm"/>
    <property type="match status" value="1"/>
</dbReference>
<sequence>MLRVLGRTPWARRSVRVAAASAGCPRWSTTGTAAMAAVDAVAAPTATATADGLMTFGDATTAVTQGSMAWYEWGAYGLQEVMNYGHTAMGLPWWASIVATTIGIRLLLAPLAVPQMRCASRLTILRPKIQSLQEKMRDRMVNGPPPSAEERVVMQNELWDVFRKYDVSPFKSLKFALLQMPVFLSFFLALRELGTRYPECKTGGALWFTDLASQDPYYALPVISALSFVATLEFGAEGDSMDPNVKKAFRLVPLIVVPLTFYLPQGVFLYWITNSLYGVVQTKLIRSEAARRFFNIPNPKAPNALAELEMHVGGTRDVQVKPDIIPNRPFYKSTR</sequence>
<evidence type="ECO:0000256" key="6">
    <source>
        <dbReference type="SAM" id="Phobius"/>
    </source>
</evidence>
<evidence type="ECO:0000256" key="5">
    <source>
        <dbReference type="RuleBase" id="RU003945"/>
    </source>
</evidence>
<keyword evidence="4 6" id="KW-0472">Membrane</keyword>
<gene>
    <name evidence="8" type="ORF">PLBR_LOCUS1386</name>
</gene>
<keyword evidence="8" id="KW-0496">Mitochondrion</keyword>
<dbReference type="PANTHER" id="PTHR12428">
    <property type="entry name" value="OXA1"/>
    <property type="match status" value="1"/>
</dbReference>
<evidence type="ECO:0000256" key="3">
    <source>
        <dbReference type="ARBA" id="ARBA00022989"/>
    </source>
</evidence>
<dbReference type="EMBL" id="OVEO01000002">
    <property type="protein sequence ID" value="SPQ94171.1"/>
    <property type="molecule type" value="Genomic_DNA"/>
</dbReference>
<dbReference type="GO" id="GO:0032979">
    <property type="term" value="P:protein insertion into mitochondrial inner membrane from matrix"/>
    <property type="evidence" value="ECO:0007669"/>
    <property type="project" value="TreeGrafter"/>
</dbReference>
<dbReference type="PANTHER" id="PTHR12428:SF65">
    <property type="entry name" value="CYTOCHROME C OXIDASE ASSEMBLY PROTEIN COX18, MITOCHONDRIAL"/>
    <property type="match status" value="1"/>
</dbReference>
<organism evidence="8 9">
    <name type="scientific">Plasmodiophora brassicae</name>
    <name type="common">Clubroot disease agent</name>
    <dbReference type="NCBI Taxonomy" id="37360"/>
    <lineage>
        <taxon>Eukaryota</taxon>
        <taxon>Sar</taxon>
        <taxon>Rhizaria</taxon>
        <taxon>Endomyxa</taxon>
        <taxon>Phytomyxea</taxon>
        <taxon>Plasmodiophorida</taxon>
        <taxon>Plasmodiophoridae</taxon>
        <taxon>Plasmodiophora</taxon>
    </lineage>
</organism>
<evidence type="ECO:0000256" key="1">
    <source>
        <dbReference type="ARBA" id="ARBA00004141"/>
    </source>
</evidence>
<dbReference type="Pfam" id="PF02096">
    <property type="entry name" value="60KD_IMP"/>
    <property type="match status" value="1"/>
</dbReference>
<dbReference type="Proteomes" id="UP000290189">
    <property type="component" value="Unassembled WGS sequence"/>
</dbReference>
<keyword evidence="2 5" id="KW-0812">Transmembrane</keyword>
<dbReference type="CDD" id="cd20069">
    <property type="entry name" value="5TM_Oxa1-like"/>
    <property type="match status" value="1"/>
</dbReference>
<dbReference type="GO" id="GO:0032977">
    <property type="term" value="F:membrane insertase activity"/>
    <property type="evidence" value="ECO:0007669"/>
    <property type="project" value="InterPro"/>
</dbReference>
<evidence type="ECO:0000256" key="4">
    <source>
        <dbReference type="ARBA" id="ARBA00023136"/>
    </source>
</evidence>
<protein>
    <recommendedName>
        <fullName evidence="7">Membrane insertase YidC/Oxa/ALB C-terminal domain-containing protein</fullName>
    </recommendedName>
</protein>
<feature type="transmembrane region" description="Helical" evidence="6">
    <location>
        <begin position="248"/>
        <end position="272"/>
    </location>
</feature>
<comment type="subcellular location">
    <subcellularLocation>
        <location evidence="1 5">Membrane</location>
        <topology evidence="1 5">Multi-pass membrane protein</topology>
    </subcellularLocation>
</comment>
<feature type="transmembrane region" description="Helical" evidence="6">
    <location>
        <begin position="91"/>
        <end position="113"/>
    </location>
</feature>
<feature type="domain" description="Membrane insertase YidC/Oxa/ALB C-terminal" evidence="7">
    <location>
        <begin position="93"/>
        <end position="286"/>
    </location>
</feature>
<dbReference type="GO" id="GO:0005743">
    <property type="term" value="C:mitochondrial inner membrane"/>
    <property type="evidence" value="ECO:0007669"/>
    <property type="project" value="TreeGrafter"/>
</dbReference>
<keyword evidence="3 6" id="KW-1133">Transmembrane helix</keyword>
<proteinExistence type="inferred from homology"/>
<evidence type="ECO:0000313" key="8">
    <source>
        <dbReference type="EMBL" id="SPQ94171.1"/>
    </source>
</evidence>
<dbReference type="PRINTS" id="PR00701">
    <property type="entry name" value="60KDINNERMP"/>
</dbReference>